<dbReference type="EMBL" id="AP022560">
    <property type="protein sequence ID" value="BBX02267.1"/>
    <property type="molecule type" value="Genomic_DNA"/>
</dbReference>
<name>A0AAD1M625_9MYCO</name>
<dbReference type="KEGG" id="mmor:MMOR_32030"/>
<protein>
    <submittedName>
        <fullName evidence="1">Uncharacterized protein</fullName>
    </submittedName>
</protein>
<dbReference type="AlphaFoldDB" id="A0AAD1M625"/>
<evidence type="ECO:0000313" key="1">
    <source>
        <dbReference type="EMBL" id="BBX02267.1"/>
    </source>
</evidence>
<evidence type="ECO:0000313" key="2">
    <source>
        <dbReference type="Proteomes" id="UP000466681"/>
    </source>
</evidence>
<organism evidence="1 2">
    <name type="scientific">Mycolicibacterium moriokaense</name>
    <dbReference type="NCBI Taxonomy" id="39691"/>
    <lineage>
        <taxon>Bacteria</taxon>
        <taxon>Bacillati</taxon>
        <taxon>Actinomycetota</taxon>
        <taxon>Actinomycetes</taxon>
        <taxon>Mycobacteriales</taxon>
        <taxon>Mycobacteriaceae</taxon>
        <taxon>Mycolicibacterium</taxon>
    </lineage>
</organism>
<gene>
    <name evidence="1" type="ORF">MMOR_32030</name>
</gene>
<accession>A0AAD1M625</accession>
<dbReference type="Proteomes" id="UP000466681">
    <property type="component" value="Chromosome"/>
</dbReference>
<dbReference type="RefSeq" id="WP_163658125.1">
    <property type="nucleotide sequence ID" value="NZ_AP022560.1"/>
</dbReference>
<keyword evidence="2" id="KW-1185">Reference proteome</keyword>
<reference evidence="1 2" key="1">
    <citation type="journal article" date="2019" name="Emerg. Microbes Infect.">
        <title>Comprehensive subspecies identification of 175 nontuberculous mycobacteria species based on 7547 genomic profiles.</title>
        <authorList>
            <person name="Matsumoto Y."/>
            <person name="Kinjo T."/>
            <person name="Motooka D."/>
            <person name="Nabeya D."/>
            <person name="Jung N."/>
            <person name="Uechi K."/>
            <person name="Horii T."/>
            <person name="Iida T."/>
            <person name="Fujita J."/>
            <person name="Nakamura S."/>
        </authorList>
    </citation>
    <scope>NUCLEOTIDE SEQUENCE [LARGE SCALE GENOMIC DNA]</scope>
    <source>
        <strain evidence="1 2">JCM 6375</strain>
    </source>
</reference>
<sequence length="45" mass="5021">MSAYELEEWRAAVEDQDEAERAANCGHTIRGRNGVCVHCGDEADR</sequence>
<proteinExistence type="predicted"/>